<dbReference type="Proteomes" id="UP000053447">
    <property type="component" value="Unassembled WGS sequence"/>
</dbReference>
<accession>A0A0W4ZJS2</accession>
<dbReference type="EMBL" id="LFWA01000011">
    <property type="protein sequence ID" value="KTW28626.1"/>
    <property type="molecule type" value="Genomic_DNA"/>
</dbReference>
<dbReference type="RefSeq" id="XP_018228961.1">
    <property type="nucleotide sequence ID" value="XM_018374739.1"/>
</dbReference>
<protein>
    <submittedName>
        <fullName evidence="1">Uncharacterized protein</fullName>
    </submittedName>
</protein>
<dbReference type="AlphaFoldDB" id="A0A0W4ZJS2"/>
<name>A0A0W4ZJS2_PNEJ7</name>
<keyword evidence="2" id="KW-1185">Reference proteome</keyword>
<sequence length="114" mass="13529">MLNIKRKKTFSKKSKLLVKEKDIPSLNTSVPAKVQKPRKVFVKDKAALLSILEQVNRKLDDEANIKRERMKDIMALKQVKQAKRETRELYKKNKKQKKWEEAVAKVKQKKRNTR</sequence>
<evidence type="ECO:0000313" key="1">
    <source>
        <dbReference type="EMBL" id="KTW28626.1"/>
    </source>
</evidence>
<dbReference type="VEuPathDB" id="FungiDB:T551_02476"/>
<evidence type="ECO:0000313" key="2">
    <source>
        <dbReference type="Proteomes" id="UP000053447"/>
    </source>
</evidence>
<dbReference type="GeneID" id="28940994"/>
<gene>
    <name evidence="1" type="ORF">T551_02476</name>
</gene>
<organism evidence="1 2">
    <name type="scientific">Pneumocystis jirovecii (strain RU7)</name>
    <name type="common">Human pneumocystis pneumonia agent</name>
    <dbReference type="NCBI Taxonomy" id="1408657"/>
    <lineage>
        <taxon>Eukaryota</taxon>
        <taxon>Fungi</taxon>
        <taxon>Dikarya</taxon>
        <taxon>Ascomycota</taxon>
        <taxon>Taphrinomycotina</taxon>
        <taxon>Pneumocystomycetes</taxon>
        <taxon>Pneumocystaceae</taxon>
        <taxon>Pneumocystis</taxon>
    </lineage>
</organism>
<dbReference type="OrthoDB" id="1743802at2759"/>
<reference evidence="2" key="1">
    <citation type="journal article" date="2016" name="Nat. Commun.">
        <title>Genome analysis of three Pneumocystis species reveals adaptation mechanisms to life exclusively in mammalian hosts.</title>
        <authorList>
            <person name="Ma L."/>
            <person name="Chen Z."/>
            <person name="Huang D.W."/>
            <person name="Kutty G."/>
            <person name="Ishihara M."/>
            <person name="Wang H."/>
            <person name="Abouelleil A."/>
            <person name="Bishop L."/>
            <person name="Davey E."/>
            <person name="Deng R."/>
            <person name="Deng X."/>
            <person name="Fan L."/>
            <person name="Fantoni G."/>
            <person name="Fitzgerald M."/>
            <person name="Gogineni E."/>
            <person name="Goldberg J.M."/>
            <person name="Handley G."/>
            <person name="Hu X."/>
            <person name="Huber C."/>
            <person name="Jiao X."/>
            <person name="Jones K."/>
            <person name="Levin J.Z."/>
            <person name="Liu Y."/>
            <person name="Macdonald P."/>
            <person name="Melnikov A."/>
            <person name="Raley C."/>
            <person name="Sassi M."/>
            <person name="Sherman B.T."/>
            <person name="Song X."/>
            <person name="Sykes S."/>
            <person name="Tran B."/>
            <person name="Walsh L."/>
            <person name="Xia Y."/>
            <person name="Yang J."/>
            <person name="Young S."/>
            <person name="Zeng Q."/>
            <person name="Zheng X."/>
            <person name="Stephens R."/>
            <person name="Nusbaum C."/>
            <person name="Birren B.W."/>
            <person name="Azadi P."/>
            <person name="Lempicki R.A."/>
            <person name="Cuomo C.A."/>
            <person name="Kovacs J.A."/>
        </authorList>
    </citation>
    <scope>NUCLEOTIDE SEQUENCE [LARGE SCALE GENOMIC DNA]</scope>
    <source>
        <strain evidence="2">RU7</strain>
    </source>
</reference>
<comment type="caution">
    <text evidence="1">The sequence shown here is derived from an EMBL/GenBank/DDBJ whole genome shotgun (WGS) entry which is preliminary data.</text>
</comment>
<proteinExistence type="predicted"/>